<dbReference type="InterPro" id="IPR046030">
    <property type="entry name" value="DUF5988"/>
</dbReference>
<evidence type="ECO:0000313" key="2">
    <source>
        <dbReference type="Proteomes" id="UP000549616"/>
    </source>
</evidence>
<evidence type="ECO:0000313" key="1">
    <source>
        <dbReference type="EMBL" id="NYI88111.1"/>
    </source>
</evidence>
<dbReference type="Pfam" id="PF19450">
    <property type="entry name" value="DUF5988"/>
    <property type="match status" value="1"/>
</dbReference>
<name>A0A853AZY7_9PSEU</name>
<dbReference type="RefSeq" id="WP_179772403.1">
    <property type="nucleotide sequence ID" value="NZ_JACCFK010000001.1"/>
</dbReference>
<comment type="caution">
    <text evidence="1">The sequence shown here is derived from an EMBL/GenBank/DDBJ whole genome shotgun (WGS) entry which is preliminary data.</text>
</comment>
<dbReference type="Proteomes" id="UP000549616">
    <property type="component" value="Unassembled WGS sequence"/>
</dbReference>
<keyword evidence="2" id="KW-1185">Reference proteome</keyword>
<organism evidence="1 2">
    <name type="scientific">Amycolatopsis endophytica</name>
    <dbReference type="NCBI Taxonomy" id="860233"/>
    <lineage>
        <taxon>Bacteria</taxon>
        <taxon>Bacillati</taxon>
        <taxon>Actinomycetota</taxon>
        <taxon>Actinomycetes</taxon>
        <taxon>Pseudonocardiales</taxon>
        <taxon>Pseudonocardiaceae</taxon>
        <taxon>Amycolatopsis</taxon>
    </lineage>
</organism>
<reference evidence="1 2" key="1">
    <citation type="submission" date="2020-07" db="EMBL/GenBank/DDBJ databases">
        <title>Sequencing the genomes of 1000 actinobacteria strains.</title>
        <authorList>
            <person name="Klenk H.-P."/>
        </authorList>
    </citation>
    <scope>NUCLEOTIDE SEQUENCE [LARGE SCALE GENOMIC DNA]</scope>
    <source>
        <strain evidence="1 2">DSM 104006</strain>
    </source>
</reference>
<dbReference type="AlphaFoldDB" id="A0A853AZY7"/>
<gene>
    <name evidence="1" type="ORF">HNR02_001434</name>
</gene>
<protein>
    <submittedName>
        <fullName evidence="1">Uncharacterized protein</fullName>
    </submittedName>
</protein>
<dbReference type="EMBL" id="JACCFK010000001">
    <property type="protein sequence ID" value="NYI88111.1"/>
    <property type="molecule type" value="Genomic_DNA"/>
</dbReference>
<proteinExistence type="predicted"/>
<accession>A0A853AZY7</accession>
<sequence length="69" mass="7411">MSEATKIQVQLTGGPAGIPAVLDIDSELLPDGRLKVPFAAGYEHFELIETETPGATPVFAWSTRTRIAE</sequence>